<dbReference type="Proteomes" id="UP000299102">
    <property type="component" value="Unassembled WGS sequence"/>
</dbReference>
<reference evidence="1 2" key="1">
    <citation type="journal article" date="2019" name="Commun. Biol.">
        <title>The bagworm genome reveals a unique fibroin gene that provides high tensile strength.</title>
        <authorList>
            <person name="Kono N."/>
            <person name="Nakamura H."/>
            <person name="Ohtoshi R."/>
            <person name="Tomita M."/>
            <person name="Numata K."/>
            <person name="Arakawa K."/>
        </authorList>
    </citation>
    <scope>NUCLEOTIDE SEQUENCE [LARGE SCALE GENOMIC DNA]</scope>
</reference>
<protein>
    <submittedName>
        <fullName evidence="1">Uncharacterized protein</fullName>
    </submittedName>
</protein>
<evidence type="ECO:0000313" key="2">
    <source>
        <dbReference type="Proteomes" id="UP000299102"/>
    </source>
</evidence>
<evidence type="ECO:0000313" key="1">
    <source>
        <dbReference type="EMBL" id="GBP60944.1"/>
    </source>
</evidence>
<sequence>MARKVSQKIIYREIRQFGTILEHNAGDGSEDKMTRALRPWRGAAPVPRAGPHRRRGVFIRCRFKSHGADACVRRG</sequence>
<dbReference type="AlphaFoldDB" id="A0A4C1XES6"/>
<dbReference type="EMBL" id="BGZK01000800">
    <property type="protein sequence ID" value="GBP60944.1"/>
    <property type="molecule type" value="Genomic_DNA"/>
</dbReference>
<keyword evidence="2" id="KW-1185">Reference proteome</keyword>
<gene>
    <name evidence="1" type="ORF">EVAR_51507_1</name>
</gene>
<proteinExistence type="predicted"/>
<organism evidence="1 2">
    <name type="scientific">Eumeta variegata</name>
    <name type="common">Bagworm moth</name>
    <name type="synonym">Eumeta japonica</name>
    <dbReference type="NCBI Taxonomy" id="151549"/>
    <lineage>
        <taxon>Eukaryota</taxon>
        <taxon>Metazoa</taxon>
        <taxon>Ecdysozoa</taxon>
        <taxon>Arthropoda</taxon>
        <taxon>Hexapoda</taxon>
        <taxon>Insecta</taxon>
        <taxon>Pterygota</taxon>
        <taxon>Neoptera</taxon>
        <taxon>Endopterygota</taxon>
        <taxon>Lepidoptera</taxon>
        <taxon>Glossata</taxon>
        <taxon>Ditrysia</taxon>
        <taxon>Tineoidea</taxon>
        <taxon>Psychidae</taxon>
        <taxon>Oiketicinae</taxon>
        <taxon>Eumeta</taxon>
    </lineage>
</organism>
<name>A0A4C1XES6_EUMVA</name>
<comment type="caution">
    <text evidence="1">The sequence shown here is derived from an EMBL/GenBank/DDBJ whole genome shotgun (WGS) entry which is preliminary data.</text>
</comment>
<accession>A0A4C1XES6</accession>